<dbReference type="RefSeq" id="WP_141375617.1">
    <property type="nucleotide sequence ID" value="NZ_BAPL01000001.1"/>
</dbReference>
<evidence type="ECO:0000313" key="6">
    <source>
        <dbReference type="Proteomes" id="UP000317730"/>
    </source>
</evidence>
<dbReference type="InterPro" id="IPR006127">
    <property type="entry name" value="ZnuA-like"/>
</dbReference>
<evidence type="ECO:0000256" key="3">
    <source>
        <dbReference type="ARBA" id="ARBA00022723"/>
    </source>
</evidence>
<dbReference type="AlphaFoldDB" id="A0A4Y3TUM4"/>
<keyword evidence="3" id="KW-0479">Metal-binding</keyword>
<name>A0A4Y3TUM4_9PROT</name>
<evidence type="ECO:0008006" key="7">
    <source>
        <dbReference type="Google" id="ProtNLM"/>
    </source>
</evidence>
<gene>
    <name evidence="5" type="ORF">APE01nite_11950</name>
</gene>
<organism evidence="5 6">
    <name type="scientific">Acetobacter peroxydans</name>
    <dbReference type="NCBI Taxonomy" id="104098"/>
    <lineage>
        <taxon>Bacteria</taxon>
        <taxon>Pseudomonadati</taxon>
        <taxon>Pseudomonadota</taxon>
        <taxon>Alphaproteobacteria</taxon>
        <taxon>Acetobacterales</taxon>
        <taxon>Acetobacteraceae</taxon>
        <taxon>Acetobacter</taxon>
    </lineage>
</organism>
<comment type="subcellular location">
    <subcellularLocation>
        <location evidence="1">Cell envelope</location>
    </subcellularLocation>
</comment>
<evidence type="ECO:0000256" key="4">
    <source>
        <dbReference type="ARBA" id="ARBA00022729"/>
    </source>
</evidence>
<keyword evidence="6" id="KW-1185">Reference proteome</keyword>
<sequence>MTRQPGKYPDPRPLRPRAYCRQTHPFRTGLLWLLLLAPILTASNVAARSALKVVAVENTWGDLAAQIAEPDMAVTSLLASPVVDPHLYAPSPDDARHLADATLVVVNGAGYDTWASKLTDAAGLPAERIIRADSWPGWHMGDNPHLWFNTRAVADFVTRMQAACAQADPAHASAYAQRAHTLLDAIAHVNALLASMRTHVAGRAVAATEPLFDPLAEQMGLDMKEKDFQTAIMNGVEPAPADIAQFENDLTTHKLHLLAYNQQMIEPAVVPLLELADSSGTPSLPLTEALPPTLPGTTRPPHWQDWVSFIARQTEHLLEHQP</sequence>
<dbReference type="SUPFAM" id="SSF53807">
    <property type="entry name" value="Helical backbone' metal receptor"/>
    <property type="match status" value="1"/>
</dbReference>
<evidence type="ECO:0000256" key="2">
    <source>
        <dbReference type="ARBA" id="ARBA00022448"/>
    </source>
</evidence>
<proteinExistence type="predicted"/>
<keyword evidence="2" id="KW-0813">Transport</keyword>
<dbReference type="GO" id="GO:0046872">
    <property type="term" value="F:metal ion binding"/>
    <property type="evidence" value="ECO:0007669"/>
    <property type="project" value="UniProtKB-KW"/>
</dbReference>
<evidence type="ECO:0000313" key="5">
    <source>
        <dbReference type="EMBL" id="GEB85398.1"/>
    </source>
</evidence>
<dbReference type="Gene3D" id="3.40.50.1980">
    <property type="entry name" value="Nitrogenase molybdenum iron protein domain"/>
    <property type="match status" value="1"/>
</dbReference>
<accession>A0A4Y3TUM4</accession>
<dbReference type="InterPro" id="IPR050492">
    <property type="entry name" value="Bact_metal-bind_prot9"/>
</dbReference>
<reference evidence="5 6" key="1">
    <citation type="submission" date="2019-06" db="EMBL/GenBank/DDBJ databases">
        <title>Whole genome shotgun sequence of Acetobacter peroxydans NBRC 13755.</title>
        <authorList>
            <person name="Hosoyama A."/>
            <person name="Uohara A."/>
            <person name="Ohji S."/>
            <person name="Ichikawa N."/>
        </authorList>
    </citation>
    <scope>NUCLEOTIDE SEQUENCE [LARGE SCALE GENOMIC DNA]</scope>
    <source>
        <strain evidence="5 6">NBRC 13755</strain>
    </source>
</reference>
<evidence type="ECO:0000256" key="1">
    <source>
        <dbReference type="ARBA" id="ARBA00004196"/>
    </source>
</evidence>
<dbReference type="PANTHER" id="PTHR42953:SF1">
    <property type="entry name" value="METAL-BINDING PROTEIN HI_0362-RELATED"/>
    <property type="match status" value="1"/>
</dbReference>
<dbReference type="EMBL" id="BJMV01000005">
    <property type="protein sequence ID" value="GEB85398.1"/>
    <property type="molecule type" value="Genomic_DNA"/>
</dbReference>
<dbReference type="OrthoDB" id="9793396at2"/>
<dbReference type="PANTHER" id="PTHR42953">
    <property type="entry name" value="HIGH-AFFINITY ZINC UPTAKE SYSTEM PROTEIN ZNUA-RELATED"/>
    <property type="match status" value="1"/>
</dbReference>
<comment type="caution">
    <text evidence="5">The sequence shown here is derived from an EMBL/GenBank/DDBJ whole genome shotgun (WGS) entry which is preliminary data.</text>
</comment>
<dbReference type="Pfam" id="PF01297">
    <property type="entry name" value="ZnuA"/>
    <property type="match status" value="1"/>
</dbReference>
<dbReference type="GO" id="GO:0030001">
    <property type="term" value="P:metal ion transport"/>
    <property type="evidence" value="ECO:0007669"/>
    <property type="project" value="InterPro"/>
</dbReference>
<protein>
    <recommendedName>
        <fullName evidence="7">ABC transporter substrate-binding protein</fullName>
    </recommendedName>
</protein>
<keyword evidence="4" id="KW-0732">Signal</keyword>
<dbReference type="GO" id="GO:0030313">
    <property type="term" value="C:cell envelope"/>
    <property type="evidence" value="ECO:0007669"/>
    <property type="project" value="UniProtKB-SubCell"/>
</dbReference>
<dbReference type="Proteomes" id="UP000317730">
    <property type="component" value="Unassembled WGS sequence"/>
</dbReference>